<dbReference type="GO" id="GO:0005737">
    <property type="term" value="C:cytoplasm"/>
    <property type="evidence" value="ECO:0007669"/>
    <property type="project" value="TreeGrafter"/>
</dbReference>
<reference evidence="2 3" key="1">
    <citation type="submission" date="2019-04" db="EMBL/GenBank/DDBJ databases">
        <title>Microbes associate with the intestines of laboratory mice.</title>
        <authorList>
            <person name="Navarre W."/>
            <person name="Wong E."/>
            <person name="Huang K."/>
            <person name="Tropini C."/>
            <person name="Ng K."/>
            <person name="Yu B."/>
        </authorList>
    </citation>
    <scope>NUCLEOTIDE SEQUENCE [LARGE SCALE GENOMIC DNA]</scope>
    <source>
        <strain evidence="2 3">NM07_P-09</strain>
    </source>
</reference>
<evidence type="ECO:0000313" key="2">
    <source>
        <dbReference type="EMBL" id="TGY62971.1"/>
    </source>
</evidence>
<dbReference type="InterPro" id="IPR045864">
    <property type="entry name" value="aa-tRNA-synth_II/BPL/LPL"/>
</dbReference>
<keyword evidence="3" id="KW-1185">Reference proteome</keyword>
<dbReference type="PANTHER" id="PTHR12835">
    <property type="entry name" value="BIOTIN PROTEIN LIGASE"/>
    <property type="match status" value="1"/>
</dbReference>
<dbReference type="Proteomes" id="UP000310263">
    <property type="component" value="Unassembled WGS sequence"/>
</dbReference>
<dbReference type="InterPro" id="IPR004143">
    <property type="entry name" value="BPL_LPL_catalytic"/>
</dbReference>
<dbReference type="PROSITE" id="PS51733">
    <property type="entry name" value="BPL_LPL_CATALYTIC"/>
    <property type="match status" value="1"/>
</dbReference>
<protein>
    <recommendedName>
        <fullName evidence="1">BPL/LPL catalytic domain-containing protein</fullName>
    </recommendedName>
</protein>
<feature type="domain" description="BPL/LPL catalytic" evidence="1">
    <location>
        <begin position="1"/>
        <end position="178"/>
    </location>
</feature>
<comment type="caution">
    <text evidence="2">The sequence shown here is derived from an EMBL/GenBank/DDBJ whole genome shotgun (WGS) entry which is preliminary data.</text>
</comment>
<dbReference type="Pfam" id="PF03099">
    <property type="entry name" value="BPL_LplA_LipB"/>
    <property type="match status" value="1"/>
</dbReference>
<dbReference type="OrthoDB" id="9807064at2"/>
<organism evidence="2 3">
    <name type="scientific">Muricaecibacterium torontonense</name>
    <dbReference type="NCBI Taxonomy" id="3032871"/>
    <lineage>
        <taxon>Bacteria</taxon>
        <taxon>Bacillati</taxon>
        <taxon>Actinomycetota</taxon>
        <taxon>Coriobacteriia</taxon>
        <taxon>Coriobacteriales</taxon>
        <taxon>Atopobiaceae</taxon>
        <taxon>Muricaecibacterium</taxon>
    </lineage>
</organism>
<evidence type="ECO:0000313" key="3">
    <source>
        <dbReference type="Proteomes" id="UP000310263"/>
    </source>
</evidence>
<dbReference type="GO" id="GO:0004077">
    <property type="term" value="F:biotin--[biotin carboxyl-carrier protein] ligase activity"/>
    <property type="evidence" value="ECO:0007669"/>
    <property type="project" value="TreeGrafter"/>
</dbReference>
<dbReference type="EMBL" id="SRYE01000001">
    <property type="protein sequence ID" value="TGY62971.1"/>
    <property type="molecule type" value="Genomic_DNA"/>
</dbReference>
<dbReference type="Gene3D" id="3.30.930.10">
    <property type="entry name" value="Bira Bifunctional Protein, Domain 2"/>
    <property type="match status" value="1"/>
</dbReference>
<dbReference type="AlphaFoldDB" id="A0A4S2F6M5"/>
<dbReference type="SUPFAM" id="SSF55681">
    <property type="entry name" value="Class II aaRS and biotin synthetases"/>
    <property type="match status" value="1"/>
</dbReference>
<dbReference type="RefSeq" id="WP_136011599.1">
    <property type="nucleotide sequence ID" value="NZ_SRYE01000001.1"/>
</dbReference>
<accession>A0A4S2F6M5</accession>
<proteinExistence type="predicted"/>
<gene>
    <name evidence="2" type="ORF">E5334_00140</name>
</gene>
<dbReference type="PANTHER" id="PTHR12835:SF5">
    <property type="entry name" value="BIOTIN--PROTEIN LIGASE"/>
    <property type="match status" value="1"/>
</dbReference>
<sequence length="268" mass="27300">MQSSWLPEAASVLDDIKTLGREGKPAGTLSVVGAQSHGRARQGHLWLDARAPLAAGVLLRPQAPMGLLVGLAPVCGYACVQALKAAGVPCALAWPNDIVTEGAKLGSVVCEAGYGDGVFVAAAVMLNVAGAPASFASCGSPEPRPAATLGAFLPELAQDAQKCARLGQDLCAAMEGECERWSAAIGQGAGAAGPLGPILSAWFDEMPLMGQPVRALLPDGRAAAEGLLAGIDGWGRITVVGADGQEHELSFEQASVRPMAQECEPEAQ</sequence>
<evidence type="ECO:0000259" key="1">
    <source>
        <dbReference type="PROSITE" id="PS51733"/>
    </source>
</evidence>
<name>A0A4S2F6M5_9ACTN</name>